<reference evidence="8" key="2">
    <citation type="journal article" date="2021" name="PeerJ">
        <title>Extensive microbial diversity within the chicken gut microbiome revealed by metagenomics and culture.</title>
        <authorList>
            <person name="Gilroy R."/>
            <person name="Ravi A."/>
            <person name="Getino M."/>
            <person name="Pursley I."/>
            <person name="Horton D.L."/>
            <person name="Alikhan N.F."/>
            <person name="Baker D."/>
            <person name="Gharbi K."/>
            <person name="Hall N."/>
            <person name="Watson M."/>
            <person name="Adriaenssens E.M."/>
            <person name="Foster-Nyarko E."/>
            <person name="Jarju S."/>
            <person name="Secka A."/>
            <person name="Antonio M."/>
            <person name="Oren A."/>
            <person name="Chaudhuri R.R."/>
            <person name="La Ragione R."/>
            <person name="Hildebrand F."/>
            <person name="Pallen M.J."/>
        </authorList>
    </citation>
    <scope>NUCLEOTIDE SEQUENCE</scope>
    <source>
        <strain evidence="8">CHK154-7741</strain>
    </source>
</reference>
<reference evidence="8" key="1">
    <citation type="submission" date="2020-10" db="EMBL/GenBank/DDBJ databases">
        <authorList>
            <person name="Gilroy R."/>
        </authorList>
    </citation>
    <scope>NUCLEOTIDE SEQUENCE</scope>
    <source>
        <strain evidence="8">CHK154-7741</strain>
    </source>
</reference>
<protein>
    <submittedName>
        <fullName evidence="8">YitT family protein</fullName>
    </submittedName>
</protein>
<keyword evidence="3 6" id="KW-0812">Transmembrane</keyword>
<evidence type="ECO:0000256" key="5">
    <source>
        <dbReference type="ARBA" id="ARBA00023136"/>
    </source>
</evidence>
<dbReference type="InterPro" id="IPR003740">
    <property type="entry name" value="YitT"/>
</dbReference>
<dbReference type="Pfam" id="PF10035">
    <property type="entry name" value="DUF2179"/>
    <property type="match status" value="1"/>
</dbReference>
<evidence type="ECO:0000259" key="7">
    <source>
        <dbReference type="Pfam" id="PF10035"/>
    </source>
</evidence>
<feature type="domain" description="DUF2179" evidence="7">
    <location>
        <begin position="220"/>
        <end position="273"/>
    </location>
</feature>
<evidence type="ECO:0000256" key="3">
    <source>
        <dbReference type="ARBA" id="ARBA00022692"/>
    </source>
</evidence>
<evidence type="ECO:0000256" key="2">
    <source>
        <dbReference type="ARBA" id="ARBA00022475"/>
    </source>
</evidence>
<evidence type="ECO:0000256" key="4">
    <source>
        <dbReference type="ARBA" id="ARBA00022989"/>
    </source>
</evidence>
<organism evidence="8 9">
    <name type="scientific">Candidatus Limenecus avicola</name>
    <dbReference type="NCBI Taxonomy" id="2840847"/>
    <lineage>
        <taxon>Bacteria</taxon>
        <taxon>Bacillati</taxon>
        <taxon>Bacillota</taxon>
        <taxon>Clostridia</taxon>
        <taxon>Eubacteriales</taxon>
        <taxon>Clostridiaceae</taxon>
        <taxon>Clostridiaceae incertae sedis</taxon>
        <taxon>Candidatus Limenecus</taxon>
    </lineage>
</organism>
<evidence type="ECO:0000256" key="6">
    <source>
        <dbReference type="SAM" id="Phobius"/>
    </source>
</evidence>
<dbReference type="PANTHER" id="PTHR33545:SF3">
    <property type="entry name" value="UPF0750 MEMBRANE PROTEIN YQFU"/>
    <property type="match status" value="1"/>
</dbReference>
<sequence length="283" mass="31435">MKKNIMNIIVMTLGALIAAFSLEGFLIPNKIIDGGILGIAIMTNYKTQFPLGWCIFILNLPFIFLALKKMGKAFVAFTFYAVTVLSIGVSLMPVWLNHKHVSDPFLACIFGGLILGAGVGLVLRSNSSLDGTEILSISLSKKWGFSVGEIIMFFNLFIFTAAGFVYGNWQSSMYSMISYFIAYRVIDIVIEGLNESKSVRIITEKHTDIGNAIMEHFDISVTYLKAKGGYSGAEKKIIFCVINRLEIAKLKQVIKNIDESAFITIENVHEVDGGRVKKHHHHI</sequence>
<feature type="transmembrane region" description="Helical" evidence="6">
    <location>
        <begin position="104"/>
        <end position="123"/>
    </location>
</feature>
<evidence type="ECO:0000313" key="9">
    <source>
        <dbReference type="Proteomes" id="UP000886748"/>
    </source>
</evidence>
<accession>A0A9D1N171</accession>
<keyword evidence="4 6" id="KW-1133">Transmembrane helix</keyword>
<feature type="transmembrane region" description="Helical" evidence="6">
    <location>
        <begin position="74"/>
        <end position="92"/>
    </location>
</feature>
<feature type="transmembrane region" description="Helical" evidence="6">
    <location>
        <begin position="48"/>
        <end position="67"/>
    </location>
</feature>
<dbReference type="Gene3D" id="3.30.70.120">
    <property type="match status" value="1"/>
</dbReference>
<keyword evidence="5 6" id="KW-0472">Membrane</keyword>
<name>A0A9D1N171_9CLOT</name>
<dbReference type="AlphaFoldDB" id="A0A9D1N171"/>
<evidence type="ECO:0000313" key="8">
    <source>
        <dbReference type="EMBL" id="HIU92960.1"/>
    </source>
</evidence>
<dbReference type="PIRSF" id="PIRSF006483">
    <property type="entry name" value="Membrane_protein_YitT"/>
    <property type="match status" value="1"/>
</dbReference>
<comment type="caution">
    <text evidence="8">The sequence shown here is derived from an EMBL/GenBank/DDBJ whole genome shotgun (WGS) entry which is preliminary data.</text>
</comment>
<keyword evidence="2" id="KW-1003">Cell membrane</keyword>
<dbReference type="EMBL" id="DVOD01000055">
    <property type="protein sequence ID" value="HIU92960.1"/>
    <property type="molecule type" value="Genomic_DNA"/>
</dbReference>
<dbReference type="InterPro" id="IPR015867">
    <property type="entry name" value="N-reg_PII/ATP_PRibTrfase_C"/>
</dbReference>
<dbReference type="InterPro" id="IPR019264">
    <property type="entry name" value="DUF2179"/>
</dbReference>
<dbReference type="InterPro" id="IPR051461">
    <property type="entry name" value="UPF0750_membrane"/>
</dbReference>
<dbReference type="Proteomes" id="UP000886748">
    <property type="component" value="Unassembled WGS sequence"/>
</dbReference>
<dbReference type="PANTHER" id="PTHR33545">
    <property type="entry name" value="UPF0750 MEMBRANE PROTEIN YITT-RELATED"/>
    <property type="match status" value="1"/>
</dbReference>
<proteinExistence type="predicted"/>
<evidence type="ECO:0000256" key="1">
    <source>
        <dbReference type="ARBA" id="ARBA00004651"/>
    </source>
</evidence>
<dbReference type="CDD" id="cd16380">
    <property type="entry name" value="YitT_C"/>
    <property type="match status" value="1"/>
</dbReference>
<comment type="subcellular location">
    <subcellularLocation>
        <location evidence="1">Cell membrane</location>
        <topology evidence="1">Multi-pass membrane protein</topology>
    </subcellularLocation>
</comment>
<dbReference type="GO" id="GO:0005886">
    <property type="term" value="C:plasma membrane"/>
    <property type="evidence" value="ECO:0007669"/>
    <property type="project" value="UniProtKB-SubCell"/>
</dbReference>
<feature type="transmembrane region" description="Helical" evidence="6">
    <location>
        <begin position="143"/>
        <end position="166"/>
    </location>
</feature>
<gene>
    <name evidence="8" type="ORF">IAD26_07495</name>
</gene>
<dbReference type="Pfam" id="PF02588">
    <property type="entry name" value="YitT_membrane"/>
    <property type="match status" value="1"/>
</dbReference>